<dbReference type="InterPro" id="IPR001279">
    <property type="entry name" value="Metallo-B-lactamas"/>
</dbReference>
<dbReference type="Gene3D" id="3.60.15.10">
    <property type="entry name" value="Ribonuclease Z/Hydroxyacylglutathione hydrolase-like"/>
    <property type="match status" value="1"/>
</dbReference>
<reference evidence="2 3" key="1">
    <citation type="submission" date="2016-10" db="EMBL/GenBank/DDBJ databases">
        <title>Comparative genomics of Bacillus thuringiensis reveals a path to pathogens against multiple invertebrate hosts.</title>
        <authorList>
            <person name="Zheng J."/>
            <person name="Gao Q."/>
            <person name="Liu H."/>
            <person name="Peng D."/>
            <person name="Ruan L."/>
            <person name="Sun M."/>
        </authorList>
    </citation>
    <scope>NUCLEOTIDE SEQUENCE [LARGE SCALE GENOMIC DNA]</scope>
    <source>
        <strain evidence="2">BGSC 4AU1</strain>
    </source>
</reference>
<proteinExistence type="predicted"/>
<dbReference type="RefSeq" id="WP_088115707.1">
    <property type="nucleotide sequence ID" value="NZ_MOOK01000240.1"/>
</dbReference>
<organism evidence="2 3">
    <name type="scientific">Bacillus thuringiensis subsp. higo</name>
    <dbReference type="NCBI Taxonomy" id="132266"/>
    <lineage>
        <taxon>Bacteria</taxon>
        <taxon>Bacillati</taxon>
        <taxon>Bacillota</taxon>
        <taxon>Bacilli</taxon>
        <taxon>Bacillales</taxon>
        <taxon>Bacillaceae</taxon>
        <taxon>Bacillus</taxon>
        <taxon>Bacillus cereus group</taxon>
    </lineage>
</organism>
<feature type="domain" description="Metallo-beta-lactamase" evidence="1">
    <location>
        <begin position="24"/>
        <end position="115"/>
    </location>
</feature>
<protein>
    <submittedName>
        <fullName evidence="2">MBL fold protein</fullName>
    </submittedName>
</protein>
<dbReference type="PANTHER" id="PTHR30619:SF1">
    <property type="entry name" value="RECOMBINATION PROTEIN 2"/>
    <property type="match status" value="1"/>
</dbReference>
<dbReference type="AlphaFoldDB" id="A0A9X6L7X1"/>
<dbReference type="SUPFAM" id="SSF56281">
    <property type="entry name" value="Metallo-hydrolase/oxidoreductase"/>
    <property type="match status" value="1"/>
</dbReference>
<evidence type="ECO:0000313" key="3">
    <source>
        <dbReference type="Proteomes" id="UP000194816"/>
    </source>
</evidence>
<accession>A0A9X6L7X1</accession>
<evidence type="ECO:0000259" key="1">
    <source>
        <dbReference type="Pfam" id="PF00753"/>
    </source>
</evidence>
<sequence>MVVQLKVFPANKGDAILISNTNEEGTQNILVDGGTGREIYRILKEEFKRIKSENEFIDLLIVTHCDDDHIKGIIDIFQDTNVDKTIIKEVWFNSGELIAERLEEKIEGNRDIPLTLNNSKEKSVTQGITLETELEKLNCWSKTLVRGLLESKIGDMKLTVLSPNEKGLRKLNKKWERERDSNKQQSGIKTDYEIPMIDLFTNKFEEDKGVPNGSSIAFLLETEENKILMLGDSHPSVIEESLSDLGYSSQNKLKVDVVKVSHHGSKHNTCESLFNIIDCQNYIVSTDGKSHGHPNKECFSRIVCTRQNQQEYTNFYFNYNLKNIFLKKDHDDFKINSHYLSENGYIYELGEKTYGYL</sequence>
<dbReference type="Pfam" id="PF00753">
    <property type="entry name" value="Lactamase_B"/>
    <property type="match status" value="1"/>
</dbReference>
<dbReference type="InterPro" id="IPR036866">
    <property type="entry name" value="RibonucZ/Hydroxyglut_hydro"/>
</dbReference>
<dbReference type="EMBL" id="MOOK01000240">
    <property type="protein sequence ID" value="OUB39281.1"/>
    <property type="molecule type" value="Genomic_DNA"/>
</dbReference>
<dbReference type="Proteomes" id="UP000194816">
    <property type="component" value="Unassembled WGS sequence"/>
</dbReference>
<evidence type="ECO:0000313" key="2">
    <source>
        <dbReference type="EMBL" id="OUB39281.1"/>
    </source>
</evidence>
<dbReference type="InterPro" id="IPR052159">
    <property type="entry name" value="Competence_DNA_uptake"/>
</dbReference>
<comment type="caution">
    <text evidence="2">The sequence shown here is derived from an EMBL/GenBank/DDBJ whole genome shotgun (WGS) entry which is preliminary data.</text>
</comment>
<name>A0A9X6L7X1_BACUH</name>
<dbReference type="PANTHER" id="PTHR30619">
    <property type="entry name" value="DNA INTERNALIZATION/COMPETENCE PROTEIN COMEC/REC2"/>
    <property type="match status" value="1"/>
</dbReference>
<gene>
    <name evidence="2" type="ORF">BK716_32490</name>
</gene>